<feature type="transmembrane region" description="Helical" evidence="5">
    <location>
        <begin position="6"/>
        <end position="29"/>
    </location>
</feature>
<evidence type="ECO:0000256" key="2">
    <source>
        <dbReference type="ARBA" id="ARBA00022692"/>
    </source>
</evidence>
<dbReference type="STRING" id="1798704.A3J93_05550"/>
<evidence type="ECO:0008006" key="8">
    <source>
        <dbReference type="Google" id="ProtNLM"/>
    </source>
</evidence>
<dbReference type="EMBL" id="MFQZ01000007">
    <property type="protein sequence ID" value="OGH88090.1"/>
    <property type="molecule type" value="Genomic_DNA"/>
</dbReference>
<dbReference type="Pfam" id="PF02535">
    <property type="entry name" value="Zip"/>
    <property type="match status" value="2"/>
</dbReference>
<proteinExistence type="predicted"/>
<feature type="transmembrane region" description="Helical" evidence="5">
    <location>
        <begin position="228"/>
        <end position="248"/>
    </location>
</feature>
<dbReference type="GO" id="GO:0016020">
    <property type="term" value="C:membrane"/>
    <property type="evidence" value="ECO:0007669"/>
    <property type="project" value="UniProtKB-SubCell"/>
</dbReference>
<keyword evidence="4 5" id="KW-0472">Membrane</keyword>
<evidence type="ECO:0000313" key="7">
    <source>
        <dbReference type="Proteomes" id="UP000177907"/>
    </source>
</evidence>
<evidence type="ECO:0000256" key="1">
    <source>
        <dbReference type="ARBA" id="ARBA00004141"/>
    </source>
</evidence>
<evidence type="ECO:0000256" key="4">
    <source>
        <dbReference type="ARBA" id="ARBA00023136"/>
    </source>
</evidence>
<feature type="transmembrane region" description="Helical" evidence="5">
    <location>
        <begin position="167"/>
        <end position="188"/>
    </location>
</feature>
<dbReference type="PANTHER" id="PTHR16950">
    <property type="entry name" value="ZINC TRANSPORTER SLC39A7 HISTIDINE-RICH MEMBRANE PROTEIN KE4"/>
    <property type="match status" value="1"/>
</dbReference>
<keyword evidence="2 5" id="KW-0812">Transmembrane</keyword>
<reference evidence="6 7" key="1">
    <citation type="journal article" date="2016" name="Nat. Commun.">
        <title>Thousands of microbial genomes shed light on interconnected biogeochemical processes in an aquifer system.</title>
        <authorList>
            <person name="Anantharaman K."/>
            <person name="Brown C.T."/>
            <person name="Hug L.A."/>
            <person name="Sharon I."/>
            <person name="Castelle C.J."/>
            <person name="Probst A.J."/>
            <person name="Thomas B.C."/>
            <person name="Singh A."/>
            <person name="Wilkins M.J."/>
            <person name="Karaoz U."/>
            <person name="Brodie E.L."/>
            <person name="Williams K.H."/>
            <person name="Hubbard S.S."/>
            <person name="Banfield J.F."/>
        </authorList>
    </citation>
    <scope>NUCLEOTIDE SEQUENCE [LARGE SCALE GENOMIC DNA]</scope>
</reference>
<organism evidence="6 7">
    <name type="scientific">Candidatus Magasanikbacteria bacterium RIFOXYC2_FULL_42_28</name>
    <dbReference type="NCBI Taxonomy" id="1798704"/>
    <lineage>
        <taxon>Bacteria</taxon>
        <taxon>Candidatus Magasanikiibacteriota</taxon>
    </lineage>
</organism>
<evidence type="ECO:0000256" key="5">
    <source>
        <dbReference type="SAM" id="Phobius"/>
    </source>
</evidence>
<accession>A0A1F6NWA2</accession>
<sequence length="249" mass="26873">MTEIYLFTLASVLIISIVSLVGIVFVGLSDEKLKKILIYMVSFSAGALFADVFIHLLPETTDTNGKLFTPLILIGGLVVSFALEKIIHWHHCHLPHGHDHAHPFAIMNLVGDTLHNFIDGMIIAASYLVSIPAGIATTVAVVFHEIPQEIGDFGVLLHGGFSKKKAILMNLITALSAIVGAIIVLVIGTSSEHLTAWLIPFAAGNFIYIAGSDLIPQLHKEEPGIKSALWQLTWFCLGVAIIAALILVE</sequence>
<protein>
    <recommendedName>
        <fullName evidence="8">ZIP family metal transporter</fullName>
    </recommendedName>
</protein>
<evidence type="ECO:0000256" key="3">
    <source>
        <dbReference type="ARBA" id="ARBA00022989"/>
    </source>
</evidence>
<gene>
    <name evidence="6" type="ORF">A3J93_05550</name>
</gene>
<dbReference type="InterPro" id="IPR003689">
    <property type="entry name" value="ZIP"/>
</dbReference>
<feature type="transmembrane region" description="Helical" evidence="5">
    <location>
        <begin position="194"/>
        <end position="216"/>
    </location>
</feature>
<dbReference type="GO" id="GO:0005385">
    <property type="term" value="F:zinc ion transmembrane transporter activity"/>
    <property type="evidence" value="ECO:0007669"/>
    <property type="project" value="TreeGrafter"/>
</dbReference>
<feature type="transmembrane region" description="Helical" evidence="5">
    <location>
        <begin position="67"/>
        <end position="83"/>
    </location>
</feature>
<dbReference type="GO" id="GO:0006882">
    <property type="term" value="P:intracellular zinc ion homeostasis"/>
    <property type="evidence" value="ECO:0007669"/>
    <property type="project" value="TreeGrafter"/>
</dbReference>
<dbReference type="PANTHER" id="PTHR16950:SF16">
    <property type="entry name" value="ZINC TRANSPORTER ZIP13"/>
    <property type="match status" value="1"/>
</dbReference>
<dbReference type="Proteomes" id="UP000177907">
    <property type="component" value="Unassembled WGS sequence"/>
</dbReference>
<evidence type="ECO:0000313" key="6">
    <source>
        <dbReference type="EMBL" id="OGH88090.1"/>
    </source>
</evidence>
<keyword evidence="3 5" id="KW-1133">Transmembrane helix</keyword>
<comment type="subcellular location">
    <subcellularLocation>
        <location evidence="1">Membrane</location>
        <topology evidence="1">Multi-pass membrane protein</topology>
    </subcellularLocation>
</comment>
<dbReference type="AlphaFoldDB" id="A0A1F6NWA2"/>
<feature type="transmembrane region" description="Helical" evidence="5">
    <location>
        <begin position="36"/>
        <end position="55"/>
    </location>
</feature>
<name>A0A1F6NWA2_9BACT</name>
<comment type="caution">
    <text evidence="6">The sequence shown here is derived from an EMBL/GenBank/DDBJ whole genome shotgun (WGS) entry which is preliminary data.</text>
</comment>